<evidence type="ECO:0000259" key="5">
    <source>
        <dbReference type="PROSITE" id="PS50835"/>
    </source>
</evidence>
<dbReference type="EMBL" id="VXAV01009581">
    <property type="protein sequence ID" value="NXL93118.1"/>
    <property type="molecule type" value="Genomic_DNA"/>
</dbReference>
<evidence type="ECO:0000256" key="1">
    <source>
        <dbReference type="ARBA" id="ARBA00022729"/>
    </source>
</evidence>
<evidence type="ECO:0000256" key="4">
    <source>
        <dbReference type="ARBA" id="ARBA00023319"/>
    </source>
</evidence>
<proteinExistence type="predicted"/>
<dbReference type="Proteomes" id="UP000562322">
    <property type="component" value="Unassembled WGS sequence"/>
</dbReference>
<keyword evidence="2" id="KW-1015">Disulfide bond</keyword>
<feature type="domain" description="Ig-like" evidence="5">
    <location>
        <begin position="3"/>
        <end position="96"/>
    </location>
</feature>
<feature type="non-terminal residue" evidence="6">
    <location>
        <position position="327"/>
    </location>
</feature>
<dbReference type="InterPro" id="IPR013106">
    <property type="entry name" value="Ig_V-set"/>
</dbReference>
<dbReference type="SUPFAM" id="SSF48726">
    <property type="entry name" value="Immunoglobulin"/>
    <property type="match status" value="3"/>
</dbReference>
<keyword evidence="7" id="KW-1185">Reference proteome</keyword>
<organism evidence="6 7">
    <name type="scientific">Alectura lathami</name>
    <name type="common">Australian brush turkey</name>
    <dbReference type="NCBI Taxonomy" id="81907"/>
    <lineage>
        <taxon>Eukaryota</taxon>
        <taxon>Metazoa</taxon>
        <taxon>Chordata</taxon>
        <taxon>Craniata</taxon>
        <taxon>Vertebrata</taxon>
        <taxon>Euteleostomi</taxon>
        <taxon>Archelosauria</taxon>
        <taxon>Archosauria</taxon>
        <taxon>Dinosauria</taxon>
        <taxon>Saurischia</taxon>
        <taxon>Theropoda</taxon>
        <taxon>Coelurosauria</taxon>
        <taxon>Aves</taxon>
        <taxon>Neognathae</taxon>
        <taxon>Galloanserae</taxon>
        <taxon>Galliformes</taxon>
        <taxon>Megapodiidae</taxon>
        <taxon>Alectura</taxon>
    </lineage>
</organism>
<keyword evidence="1" id="KW-0732">Signal</keyword>
<keyword evidence="3" id="KW-0325">Glycoprotein</keyword>
<dbReference type="Pfam" id="PF07654">
    <property type="entry name" value="C1-set"/>
    <property type="match status" value="2"/>
</dbReference>
<reference evidence="6 7" key="1">
    <citation type="submission" date="2019-09" db="EMBL/GenBank/DDBJ databases">
        <title>Bird 10,000 Genomes (B10K) Project - Family phase.</title>
        <authorList>
            <person name="Zhang G."/>
        </authorList>
    </citation>
    <scope>NUCLEOTIDE SEQUENCE [LARGE SCALE GENOMIC DNA]</scope>
    <source>
        <strain evidence="6">B10K-DU-001-39</strain>
        <tissue evidence="6">Muscle</tissue>
    </source>
</reference>
<dbReference type="FunFam" id="2.60.40.10:FF:000295">
    <property type="entry name" value="Tyrosine-protein phosphatase non-receptor type substrate 1"/>
    <property type="match status" value="1"/>
</dbReference>
<feature type="domain" description="Ig-like" evidence="5">
    <location>
        <begin position="123"/>
        <end position="215"/>
    </location>
</feature>
<dbReference type="Pfam" id="PF07686">
    <property type="entry name" value="V-set"/>
    <property type="match status" value="1"/>
</dbReference>
<evidence type="ECO:0000256" key="3">
    <source>
        <dbReference type="ARBA" id="ARBA00023180"/>
    </source>
</evidence>
<accession>A0A7L0WPQ6</accession>
<dbReference type="OrthoDB" id="6370831at2759"/>
<dbReference type="PROSITE" id="PS00290">
    <property type="entry name" value="IG_MHC"/>
    <property type="match status" value="1"/>
</dbReference>
<dbReference type="InterPro" id="IPR036179">
    <property type="entry name" value="Ig-like_dom_sf"/>
</dbReference>
<sequence length="327" mass="35414">SSPGADAQSGTDFEVRQPVDSVSVTLGQNLTLTCTVSGLLPLGPVQWLKGSGSNSQTVYDQRNPSPRILRAVNGSNTDFTILIPDVGLGDAGTYYCVKFKKSNGRNEELRRGGGTNVSVQAMPSKPVVSGPSQRAVPGQSVLFTCRAGGFLPRSIEVTWLKNNHPVNALQTNITSGPSDSPSNMSSTVNVTLSKDDVLSELTCKVKHETLQDPLMETYRLGQVLQVPPEVSVDAKPQNSVEANKTVRFTCSVQDFYPGNVSITWLENETRMNVTSIPQPTKTHKGLFQLTSTVTVQAVEEKNGFNFTCRVVHEAQEPIYRTATLQVT</sequence>
<dbReference type="PANTHER" id="PTHR19971">
    <property type="entry name" value="SIGNAL-REGULATORY PROTEIN BETA"/>
    <property type="match status" value="1"/>
</dbReference>
<protein>
    <submittedName>
        <fullName evidence="6">SIRBL protein</fullName>
    </submittedName>
</protein>
<dbReference type="SMART" id="SM00408">
    <property type="entry name" value="IGc2"/>
    <property type="match status" value="1"/>
</dbReference>
<keyword evidence="4" id="KW-0393">Immunoglobulin domain</keyword>
<comment type="caution">
    <text evidence="6">The sequence shown here is derived from an EMBL/GenBank/DDBJ whole genome shotgun (WGS) entry which is preliminary data.</text>
</comment>
<name>A0A7L0WPQ6_ALELA</name>
<evidence type="ECO:0000313" key="6">
    <source>
        <dbReference type="EMBL" id="NXL93118.1"/>
    </source>
</evidence>
<gene>
    <name evidence="6" type="primary">Sirpb1</name>
    <name evidence="6" type="ORF">ALELAT_R09056</name>
</gene>
<feature type="non-terminal residue" evidence="6">
    <location>
        <position position="1"/>
    </location>
</feature>
<dbReference type="InterPro" id="IPR003598">
    <property type="entry name" value="Ig_sub2"/>
</dbReference>
<dbReference type="InterPro" id="IPR003597">
    <property type="entry name" value="Ig_C1-set"/>
</dbReference>
<dbReference type="SMART" id="SM00409">
    <property type="entry name" value="IG"/>
    <property type="match status" value="3"/>
</dbReference>
<feature type="domain" description="Ig-like" evidence="5">
    <location>
        <begin position="228"/>
        <end position="325"/>
    </location>
</feature>
<dbReference type="SMART" id="SM00407">
    <property type="entry name" value="IGc1"/>
    <property type="match status" value="2"/>
</dbReference>
<dbReference type="InterPro" id="IPR003599">
    <property type="entry name" value="Ig_sub"/>
</dbReference>
<dbReference type="InterPro" id="IPR003006">
    <property type="entry name" value="Ig/MHC_CS"/>
</dbReference>
<dbReference type="PROSITE" id="PS50835">
    <property type="entry name" value="IG_LIKE"/>
    <property type="match status" value="3"/>
</dbReference>
<dbReference type="InterPro" id="IPR013783">
    <property type="entry name" value="Ig-like_fold"/>
</dbReference>
<dbReference type="InterPro" id="IPR051755">
    <property type="entry name" value="Ig-like_CS_Receptor"/>
</dbReference>
<evidence type="ECO:0000256" key="2">
    <source>
        <dbReference type="ARBA" id="ARBA00023157"/>
    </source>
</evidence>
<evidence type="ECO:0000313" key="7">
    <source>
        <dbReference type="Proteomes" id="UP000562322"/>
    </source>
</evidence>
<dbReference type="AlphaFoldDB" id="A0A7L0WPQ6"/>
<dbReference type="InterPro" id="IPR007110">
    <property type="entry name" value="Ig-like_dom"/>
</dbReference>
<dbReference type="Gene3D" id="2.60.40.10">
    <property type="entry name" value="Immunoglobulins"/>
    <property type="match status" value="3"/>
</dbReference>